<proteinExistence type="predicted"/>
<dbReference type="EMBL" id="FNPI01000002">
    <property type="protein sequence ID" value="SDY54411.1"/>
    <property type="molecule type" value="Genomic_DNA"/>
</dbReference>
<dbReference type="OrthoDB" id="95278at2"/>
<keyword evidence="2" id="KW-1185">Reference proteome</keyword>
<gene>
    <name evidence="1" type="ORF">SAMN05421736_102224</name>
</gene>
<dbReference type="Proteomes" id="UP000198935">
    <property type="component" value="Unassembled WGS sequence"/>
</dbReference>
<evidence type="ECO:0000313" key="1">
    <source>
        <dbReference type="EMBL" id="SDY54411.1"/>
    </source>
</evidence>
<dbReference type="InterPro" id="IPR012543">
    <property type="entry name" value="DUF1694"/>
</dbReference>
<dbReference type="Gene3D" id="3.30.1330.30">
    <property type="match status" value="1"/>
</dbReference>
<dbReference type="AlphaFoldDB" id="A0A1H3KQK2"/>
<protein>
    <submittedName>
        <fullName evidence="1">Uncharacterized protein YueI</fullName>
    </submittedName>
</protein>
<accession>A0A1H3KQK2</accession>
<reference evidence="2" key="1">
    <citation type="submission" date="2016-10" db="EMBL/GenBank/DDBJ databases">
        <authorList>
            <person name="Varghese N."/>
            <person name="Submissions S."/>
        </authorList>
    </citation>
    <scope>NUCLEOTIDE SEQUENCE [LARGE SCALE GENOMIC DNA]</scope>
    <source>
        <strain evidence="2">SP</strain>
    </source>
</reference>
<dbReference type="InterPro" id="IPR029064">
    <property type="entry name" value="Ribosomal_eL30-like_sf"/>
</dbReference>
<dbReference type="PIRSF" id="PIRSF034303">
    <property type="entry name" value="DUF1694"/>
    <property type="match status" value="1"/>
</dbReference>
<organism evidence="1 2">
    <name type="scientific">Evansella caseinilytica</name>
    <dbReference type="NCBI Taxonomy" id="1503961"/>
    <lineage>
        <taxon>Bacteria</taxon>
        <taxon>Bacillati</taxon>
        <taxon>Bacillota</taxon>
        <taxon>Bacilli</taxon>
        <taxon>Bacillales</taxon>
        <taxon>Bacillaceae</taxon>
        <taxon>Evansella</taxon>
    </lineage>
</organism>
<dbReference type="Pfam" id="PF07997">
    <property type="entry name" value="DUF1694"/>
    <property type="match status" value="1"/>
</dbReference>
<sequence length="136" mass="15557">MSQKKLEDVLKHGIYGTPDTLPEERKLFLGTISERVYLGLTNTQVRQRGIYQEAEALMKEKQDIHLHINGFLSYPSYANYIQTANKYSVPFTIVNDGYDTPLGIVLAAAQALPQQDNIFIKDEDFYNDLPDNERES</sequence>
<dbReference type="STRING" id="1503961.SAMN05421736_102224"/>
<evidence type="ECO:0000313" key="2">
    <source>
        <dbReference type="Proteomes" id="UP000198935"/>
    </source>
</evidence>
<name>A0A1H3KQK2_9BACI</name>
<dbReference type="SUPFAM" id="SSF160515">
    <property type="entry name" value="YueI-like"/>
    <property type="match status" value="1"/>
</dbReference>